<comment type="similarity">
    <text evidence="5 6">Belongs to the TRAFAC class myosin-kinesin ATPase superfamily. Kinesin family.</text>
</comment>
<keyword evidence="6" id="KW-0493">Microtubule</keyword>
<feature type="compositionally biased region" description="Pro residues" evidence="8">
    <location>
        <begin position="41"/>
        <end position="52"/>
    </location>
</feature>
<evidence type="ECO:0000256" key="1">
    <source>
        <dbReference type="ARBA" id="ARBA00022741"/>
    </source>
</evidence>
<accession>A0ABQ6M3J7</accession>
<dbReference type="InterPro" id="IPR001752">
    <property type="entry name" value="Kinesin_motor_dom"/>
</dbReference>
<evidence type="ECO:0000256" key="8">
    <source>
        <dbReference type="SAM" id="MobiDB-lite"/>
    </source>
</evidence>
<dbReference type="PRINTS" id="PR00380">
    <property type="entry name" value="KINESINHEAVY"/>
</dbReference>
<feature type="compositionally biased region" description="Basic residues" evidence="8">
    <location>
        <begin position="466"/>
        <end position="476"/>
    </location>
</feature>
<reference evidence="10 11" key="1">
    <citation type="journal article" date="2023" name="Commun. Biol.">
        <title>Genome analysis of Parmales, the sister group of diatoms, reveals the evolutionary specialization of diatoms from phago-mixotrophs to photoautotrophs.</title>
        <authorList>
            <person name="Ban H."/>
            <person name="Sato S."/>
            <person name="Yoshikawa S."/>
            <person name="Yamada K."/>
            <person name="Nakamura Y."/>
            <person name="Ichinomiya M."/>
            <person name="Sato N."/>
            <person name="Blanc-Mathieu R."/>
            <person name="Endo H."/>
            <person name="Kuwata A."/>
            <person name="Ogata H."/>
        </authorList>
    </citation>
    <scope>NUCLEOTIDE SEQUENCE [LARGE SCALE GENOMIC DNA]</scope>
</reference>
<feature type="binding site" evidence="5">
    <location>
        <begin position="129"/>
        <end position="136"/>
    </location>
    <ligand>
        <name>ATP</name>
        <dbReference type="ChEBI" id="CHEBI:30616"/>
    </ligand>
</feature>
<dbReference type="SMART" id="SM00129">
    <property type="entry name" value="KISc"/>
    <property type="match status" value="1"/>
</dbReference>
<protein>
    <recommendedName>
        <fullName evidence="6">Kinesin-like protein</fullName>
    </recommendedName>
</protein>
<keyword evidence="11" id="KW-1185">Reference proteome</keyword>
<feature type="region of interest" description="Disordered" evidence="8">
    <location>
        <begin position="595"/>
        <end position="654"/>
    </location>
</feature>
<comment type="caution">
    <text evidence="10">The sequence shown here is derived from an EMBL/GenBank/DDBJ whole genome shotgun (WGS) entry which is preliminary data.</text>
</comment>
<evidence type="ECO:0000256" key="7">
    <source>
        <dbReference type="SAM" id="Coils"/>
    </source>
</evidence>
<dbReference type="SUPFAM" id="SSF52540">
    <property type="entry name" value="P-loop containing nucleoside triphosphate hydrolases"/>
    <property type="match status" value="1"/>
</dbReference>
<dbReference type="PANTHER" id="PTHR47968:SF75">
    <property type="entry name" value="CENTROMERE-ASSOCIATED PROTEIN E"/>
    <property type="match status" value="1"/>
</dbReference>
<keyword evidence="1 5" id="KW-0547">Nucleotide-binding</keyword>
<proteinExistence type="inferred from homology"/>
<feature type="compositionally biased region" description="Low complexity" evidence="8">
    <location>
        <begin position="566"/>
        <end position="577"/>
    </location>
</feature>
<dbReference type="EMBL" id="BRYB01002383">
    <property type="protein sequence ID" value="GMI18933.1"/>
    <property type="molecule type" value="Genomic_DNA"/>
</dbReference>
<evidence type="ECO:0000256" key="4">
    <source>
        <dbReference type="ARBA" id="ARBA00023175"/>
    </source>
</evidence>
<dbReference type="PANTHER" id="PTHR47968">
    <property type="entry name" value="CENTROMERE PROTEIN E"/>
    <property type="match status" value="1"/>
</dbReference>
<dbReference type="InterPro" id="IPR036961">
    <property type="entry name" value="Kinesin_motor_dom_sf"/>
</dbReference>
<feature type="region of interest" description="Disordered" evidence="8">
    <location>
        <begin position="463"/>
        <end position="578"/>
    </location>
</feature>
<evidence type="ECO:0000313" key="10">
    <source>
        <dbReference type="EMBL" id="GMI18933.1"/>
    </source>
</evidence>
<dbReference type="PROSITE" id="PS00411">
    <property type="entry name" value="KINESIN_MOTOR_1"/>
    <property type="match status" value="1"/>
</dbReference>
<dbReference type="Proteomes" id="UP001165060">
    <property type="component" value="Unassembled WGS sequence"/>
</dbReference>
<dbReference type="Pfam" id="PF00225">
    <property type="entry name" value="Kinesin"/>
    <property type="match status" value="1"/>
</dbReference>
<evidence type="ECO:0000256" key="6">
    <source>
        <dbReference type="RuleBase" id="RU000394"/>
    </source>
</evidence>
<keyword evidence="2 5" id="KW-0067">ATP-binding</keyword>
<feature type="region of interest" description="Disordered" evidence="8">
    <location>
        <begin position="32"/>
        <end position="54"/>
    </location>
</feature>
<keyword evidence="3 7" id="KW-0175">Coiled coil</keyword>
<dbReference type="Gene3D" id="3.40.850.10">
    <property type="entry name" value="Kinesin motor domain"/>
    <property type="match status" value="1"/>
</dbReference>
<evidence type="ECO:0000259" key="9">
    <source>
        <dbReference type="PROSITE" id="PS50067"/>
    </source>
</evidence>
<feature type="domain" description="Kinesin motor" evidence="9">
    <location>
        <begin position="21"/>
        <end position="374"/>
    </location>
</feature>
<organism evidence="10 11">
    <name type="scientific">Tetraparma gracilis</name>
    <dbReference type="NCBI Taxonomy" id="2962635"/>
    <lineage>
        <taxon>Eukaryota</taxon>
        <taxon>Sar</taxon>
        <taxon>Stramenopiles</taxon>
        <taxon>Ochrophyta</taxon>
        <taxon>Bolidophyceae</taxon>
        <taxon>Parmales</taxon>
        <taxon>Triparmaceae</taxon>
        <taxon>Tetraparma</taxon>
    </lineage>
</organism>
<dbReference type="InterPro" id="IPR027417">
    <property type="entry name" value="P-loop_NTPase"/>
</dbReference>
<dbReference type="InterPro" id="IPR027640">
    <property type="entry name" value="Kinesin-like_fam"/>
</dbReference>
<feature type="compositionally biased region" description="Acidic residues" evidence="8">
    <location>
        <begin position="428"/>
        <end position="441"/>
    </location>
</feature>
<feature type="region of interest" description="Disordered" evidence="8">
    <location>
        <begin position="412"/>
        <end position="442"/>
    </location>
</feature>
<feature type="coiled-coil region" evidence="7">
    <location>
        <begin position="383"/>
        <end position="410"/>
    </location>
</feature>
<gene>
    <name evidence="10" type="ORF">TeGR_g727</name>
</gene>
<name>A0ABQ6M3J7_9STRA</name>
<feature type="coiled-coil region" evidence="7">
    <location>
        <begin position="657"/>
        <end position="722"/>
    </location>
</feature>
<keyword evidence="4 5" id="KW-0505">Motor protein</keyword>
<dbReference type="InterPro" id="IPR019821">
    <property type="entry name" value="Kinesin_motor_CS"/>
</dbReference>
<sequence>MPQPGGGAPPGSSPGIALSTCIRVCVRVRPKQTDDLEGPPASAPPPPAPPSSGPLHVDCWTIRKNQIAPNPNFSSAYYDMSSAKNKRVAYQFDHLYPPLSTTLAIYDETIRPIVSAAMNGYHSSCFAYGQTATGKTYTMQGTVAEPGVLPLAVHSCFDIAQRSSSREFLLRMSYMEIYNEQIVDLLSPGGGAVRVYEHKGRGVVVKGMKEEVVISPDQVFALIAGGEAHRHVGSTDMNQHSSRSHTIFRLVVESKLRSTDQDDYDSSPVRSSTLSLVDLAGSESVKQSLLTLGHVIWKLSETSRKNPTGGGALKSLTPMDLAHIPYRDSKLTRLLQPSLGGNAQISIICTVSPLAAHVEETHNTLKFASRAKRIKQDATRDERQDDATLLRQYRAEIEGLKEQLQAMREAAPPPALFSPGGGTKAPTEEQEQQEEEDEEETQAIVSAIHNLERLILKNAEMDKVRRSASKAQKRPSRGGGSFFDPAPTSPPPGSHQHQSNGQKMFFKRNSGLSMGSFGGSRKSSVDSDVREEEGEEEKKGGTTAEEDAPPVLAAADERSVRSATPESVASSHVESASLVNELQRVQGLLGAVLDKRSKKSGGTPGGPGFSPVKIGPFTGLQSYQAPQVGSPPAGSPRVSPSKSKAKGKASPAGAGEIEALKAEVDQLKLENKVHKADAHFLEQQLNDKDNMLREVANVLDAVERHQEDLERENGELAEALTRCQRILDSREKELLEFKGVTQEQEMF</sequence>
<evidence type="ECO:0000256" key="3">
    <source>
        <dbReference type="ARBA" id="ARBA00023054"/>
    </source>
</evidence>
<evidence type="ECO:0000313" key="11">
    <source>
        <dbReference type="Proteomes" id="UP001165060"/>
    </source>
</evidence>
<evidence type="ECO:0000256" key="5">
    <source>
        <dbReference type="PROSITE-ProRule" id="PRU00283"/>
    </source>
</evidence>
<dbReference type="PROSITE" id="PS50067">
    <property type="entry name" value="KINESIN_MOTOR_2"/>
    <property type="match status" value="1"/>
</dbReference>
<evidence type="ECO:0000256" key="2">
    <source>
        <dbReference type="ARBA" id="ARBA00022840"/>
    </source>
</evidence>